<organism evidence="1 2">
    <name type="scientific">Sphingobacterium kyonggiense</name>
    <dbReference type="NCBI Taxonomy" id="714075"/>
    <lineage>
        <taxon>Bacteria</taxon>
        <taxon>Pseudomonadati</taxon>
        <taxon>Bacteroidota</taxon>
        <taxon>Sphingobacteriia</taxon>
        <taxon>Sphingobacteriales</taxon>
        <taxon>Sphingobacteriaceae</taxon>
        <taxon>Sphingobacterium</taxon>
    </lineage>
</organism>
<dbReference type="EMBL" id="BAAAZI010000011">
    <property type="protein sequence ID" value="GAA4145124.1"/>
    <property type="molecule type" value="Genomic_DNA"/>
</dbReference>
<evidence type="ECO:0000313" key="1">
    <source>
        <dbReference type="EMBL" id="GAA4145124.1"/>
    </source>
</evidence>
<protein>
    <submittedName>
        <fullName evidence="1">Uncharacterized protein</fullName>
    </submittedName>
</protein>
<sequence length="67" mass="7369">MELSGSTKNLKFKLKLPTVNQLKISFEKVADSPSCRASYTSLNSAQLSKKEIRITPQPIMEINGLGS</sequence>
<proteinExistence type="predicted"/>
<comment type="caution">
    <text evidence="1">The sequence shown here is derived from an EMBL/GenBank/DDBJ whole genome shotgun (WGS) entry which is preliminary data.</text>
</comment>
<evidence type="ECO:0000313" key="2">
    <source>
        <dbReference type="Proteomes" id="UP001500101"/>
    </source>
</evidence>
<gene>
    <name evidence="1" type="ORF">GCM10022216_28820</name>
</gene>
<accession>A0ABP7Z0Z6</accession>
<keyword evidence="2" id="KW-1185">Reference proteome</keyword>
<name>A0ABP7Z0Z6_9SPHI</name>
<reference evidence="2" key="1">
    <citation type="journal article" date="2019" name="Int. J. Syst. Evol. Microbiol.">
        <title>The Global Catalogue of Microorganisms (GCM) 10K type strain sequencing project: providing services to taxonomists for standard genome sequencing and annotation.</title>
        <authorList>
            <consortium name="The Broad Institute Genomics Platform"/>
            <consortium name="The Broad Institute Genome Sequencing Center for Infectious Disease"/>
            <person name="Wu L."/>
            <person name="Ma J."/>
        </authorList>
    </citation>
    <scope>NUCLEOTIDE SEQUENCE [LARGE SCALE GENOMIC DNA]</scope>
    <source>
        <strain evidence="2">JCM 16704</strain>
    </source>
</reference>
<dbReference type="Proteomes" id="UP001500101">
    <property type="component" value="Unassembled WGS sequence"/>
</dbReference>